<organism evidence="2 3">
    <name type="scientific">Fusarium albosuccineum</name>
    <dbReference type="NCBI Taxonomy" id="1237068"/>
    <lineage>
        <taxon>Eukaryota</taxon>
        <taxon>Fungi</taxon>
        <taxon>Dikarya</taxon>
        <taxon>Ascomycota</taxon>
        <taxon>Pezizomycotina</taxon>
        <taxon>Sordariomycetes</taxon>
        <taxon>Hypocreomycetidae</taxon>
        <taxon>Hypocreales</taxon>
        <taxon>Nectriaceae</taxon>
        <taxon>Fusarium</taxon>
        <taxon>Fusarium decemcellulare species complex</taxon>
    </lineage>
</organism>
<gene>
    <name evidence="2" type="ORF">FALBO_7342</name>
</gene>
<keyword evidence="3" id="KW-1185">Reference proteome</keyword>
<dbReference type="Proteomes" id="UP000554235">
    <property type="component" value="Unassembled WGS sequence"/>
</dbReference>
<dbReference type="EMBL" id="JAADYS010000974">
    <property type="protein sequence ID" value="KAF4465812.1"/>
    <property type="molecule type" value="Genomic_DNA"/>
</dbReference>
<evidence type="ECO:0000256" key="1">
    <source>
        <dbReference type="SAM" id="SignalP"/>
    </source>
</evidence>
<dbReference type="OrthoDB" id="4989625at2759"/>
<comment type="caution">
    <text evidence="2">The sequence shown here is derived from an EMBL/GenBank/DDBJ whole genome shotgun (WGS) entry which is preliminary data.</text>
</comment>
<sequence length="440" mass="48015">MKSPNSLHCILGCLVSATPFVKGMPAHIEPRVAVAPNPADNCGAPQPFFALSGTVGRIEEPICAAKWNKGTFPNSITAKATVHCLKWLKIGYTDGTEMILGGSEPGDDGHHRFGTVTWDPFVDTFTQFSLWDGGWDGGVGRMKIEMSNKCGGEGVCALDAGKYWDNPPDEHAVPRGVGNNGMLLGFLADQGDCIDGLQAYFSNSKPSRVKLTDATFSPSFEELNQRPLDQRMMTAVQATQILHNQRQDAEVEMRVDLYLITETQIKGTTSSENSTQEDWQWGTSVKFELGIKAGESVVEYKPGGELSYSWGGQEIHRVLESREDTELKRQQTRYYLSTKVKPGMRVQCTAVAVQGRVNLRYSATLEQIFESGDSYSYPVVGSFENAQSSQAITFCKDLAPEEEAAADALIITESGTYCRDGRRVGDTGMSDADLLAACGV</sequence>
<name>A0A8H4PJS6_9HYPO</name>
<reference evidence="2 3" key="1">
    <citation type="submission" date="2020-01" db="EMBL/GenBank/DDBJ databases">
        <title>Identification and distribution of gene clusters putatively required for synthesis of sphingolipid metabolism inhibitors in phylogenetically diverse species of the filamentous fungus Fusarium.</title>
        <authorList>
            <person name="Kim H.-S."/>
            <person name="Busman M."/>
            <person name="Brown D.W."/>
            <person name="Divon H."/>
            <person name="Uhlig S."/>
            <person name="Proctor R.H."/>
        </authorList>
    </citation>
    <scope>NUCLEOTIDE SEQUENCE [LARGE SCALE GENOMIC DNA]</scope>
    <source>
        <strain evidence="2 3">NRRL 20459</strain>
    </source>
</reference>
<dbReference type="Gene3D" id="2.170.15.10">
    <property type="entry name" value="Proaerolysin, chain A, domain 3"/>
    <property type="match status" value="1"/>
</dbReference>
<feature type="signal peptide" evidence="1">
    <location>
        <begin position="1"/>
        <end position="23"/>
    </location>
</feature>
<accession>A0A8H4PJS6</accession>
<protein>
    <submittedName>
        <fullName evidence="2">Fg-gap repeat domain-containing</fullName>
    </submittedName>
</protein>
<keyword evidence="1" id="KW-0732">Signal</keyword>
<dbReference type="AlphaFoldDB" id="A0A8H4PJS6"/>
<feature type="chain" id="PRO_5034046679" evidence="1">
    <location>
        <begin position="24"/>
        <end position="440"/>
    </location>
</feature>
<evidence type="ECO:0000313" key="2">
    <source>
        <dbReference type="EMBL" id="KAF4465812.1"/>
    </source>
</evidence>
<proteinExistence type="predicted"/>
<evidence type="ECO:0000313" key="3">
    <source>
        <dbReference type="Proteomes" id="UP000554235"/>
    </source>
</evidence>